<dbReference type="GO" id="GO:0005886">
    <property type="term" value="C:plasma membrane"/>
    <property type="evidence" value="ECO:0007669"/>
    <property type="project" value="UniProtKB-SubCell"/>
</dbReference>
<evidence type="ECO:0000256" key="6">
    <source>
        <dbReference type="ARBA" id="ARBA00023136"/>
    </source>
</evidence>
<dbReference type="InterPro" id="IPR036259">
    <property type="entry name" value="MFS_trans_sf"/>
</dbReference>
<comment type="subcellular location">
    <subcellularLocation>
        <location evidence="1">Cell membrane</location>
        <topology evidence="1">Multi-pass membrane protein</topology>
    </subcellularLocation>
</comment>
<feature type="transmembrane region" description="Helical" evidence="7">
    <location>
        <begin position="227"/>
        <end position="252"/>
    </location>
</feature>
<gene>
    <name evidence="9" type="ORF">G4P54_01180</name>
</gene>
<name>A0A6H0WDF5_9BACI</name>
<organism evidence="9 10">
    <name type="scientific">Bacillus tequilensis</name>
    <dbReference type="NCBI Taxonomy" id="227866"/>
    <lineage>
        <taxon>Bacteria</taxon>
        <taxon>Bacillati</taxon>
        <taxon>Bacillota</taxon>
        <taxon>Bacilli</taxon>
        <taxon>Bacillales</taxon>
        <taxon>Bacillaceae</taxon>
        <taxon>Bacillus</taxon>
    </lineage>
</organism>
<feature type="transmembrane region" description="Helical" evidence="7">
    <location>
        <begin position="355"/>
        <end position="378"/>
    </location>
</feature>
<dbReference type="Pfam" id="PF07690">
    <property type="entry name" value="MFS_1"/>
    <property type="match status" value="1"/>
</dbReference>
<feature type="transmembrane region" description="Helical" evidence="7">
    <location>
        <begin position="34"/>
        <end position="60"/>
    </location>
</feature>
<dbReference type="EMBL" id="CP048852">
    <property type="protein sequence ID" value="QIW78551.1"/>
    <property type="molecule type" value="Genomic_DNA"/>
</dbReference>
<evidence type="ECO:0000256" key="3">
    <source>
        <dbReference type="ARBA" id="ARBA00022475"/>
    </source>
</evidence>
<sequence>MSNTWKIYILAIVSFLVGTSEYIISGILDQIAHTLGITLAAAGQLITIFSLVYALSTPVLMALTASMDRRKLMMYALGLFVFGNILALILPGYGWFIAARIIMAMGAGVVVVTALTIAAKIASEGKQGSAIATVVMGFTASLIIGVPLGRMIATAFGWKSVFGAIALLGLIAMIVIFLTLPHTEGDKPVPLLQQLALFKKRKVAMGLSITFFWLGGYSVAYTYLSPYLLHISGISGKLLSGVLLIFGIASLVGSKFGGYSTDKWGVPITLVGGMTLHIITLILLSLVTHSYIGVLVTLVLWSFAAWSTGPTQQFHLATIEPEMSGVLLSMNQSMMQLAMAVGAGIGGVFVENVSLASITWVGALGVMIAIIASLLIFYSQPKQMLKDINQ</sequence>
<feature type="transmembrane region" description="Helical" evidence="7">
    <location>
        <begin position="130"/>
        <end position="149"/>
    </location>
</feature>
<dbReference type="AlphaFoldDB" id="A0A6H0WDF5"/>
<dbReference type="RefSeq" id="WP_167871517.1">
    <property type="nucleotide sequence ID" value="NZ_CP048852.1"/>
</dbReference>
<proteinExistence type="predicted"/>
<dbReference type="CDD" id="cd17324">
    <property type="entry name" value="MFS_NepI_like"/>
    <property type="match status" value="1"/>
</dbReference>
<evidence type="ECO:0000256" key="5">
    <source>
        <dbReference type="ARBA" id="ARBA00022989"/>
    </source>
</evidence>
<dbReference type="Proteomes" id="UP000501914">
    <property type="component" value="Chromosome"/>
</dbReference>
<dbReference type="Gene3D" id="1.20.1250.20">
    <property type="entry name" value="MFS general substrate transporter like domains"/>
    <property type="match status" value="1"/>
</dbReference>
<dbReference type="GO" id="GO:0022857">
    <property type="term" value="F:transmembrane transporter activity"/>
    <property type="evidence" value="ECO:0007669"/>
    <property type="project" value="InterPro"/>
</dbReference>
<feature type="transmembrane region" description="Helical" evidence="7">
    <location>
        <begin position="72"/>
        <end position="91"/>
    </location>
</feature>
<dbReference type="InterPro" id="IPR020846">
    <property type="entry name" value="MFS_dom"/>
</dbReference>
<dbReference type="PANTHER" id="PTHR43124">
    <property type="entry name" value="PURINE EFFLUX PUMP PBUE"/>
    <property type="match status" value="1"/>
</dbReference>
<feature type="transmembrane region" description="Helical" evidence="7">
    <location>
        <begin position="161"/>
        <end position="182"/>
    </location>
</feature>
<dbReference type="PROSITE" id="PS50850">
    <property type="entry name" value="MFS"/>
    <property type="match status" value="1"/>
</dbReference>
<keyword evidence="4 7" id="KW-0812">Transmembrane</keyword>
<feature type="domain" description="Major facilitator superfamily (MFS) profile" evidence="8">
    <location>
        <begin position="6"/>
        <end position="384"/>
    </location>
</feature>
<dbReference type="SUPFAM" id="SSF103473">
    <property type="entry name" value="MFS general substrate transporter"/>
    <property type="match status" value="1"/>
</dbReference>
<feature type="transmembrane region" description="Helical" evidence="7">
    <location>
        <begin position="290"/>
        <end position="306"/>
    </location>
</feature>
<dbReference type="InterPro" id="IPR050189">
    <property type="entry name" value="MFS_Efflux_Transporters"/>
</dbReference>
<evidence type="ECO:0000313" key="10">
    <source>
        <dbReference type="Proteomes" id="UP000501914"/>
    </source>
</evidence>
<accession>A0A6H0WDF5</accession>
<evidence type="ECO:0000313" key="9">
    <source>
        <dbReference type="EMBL" id="QIW78551.1"/>
    </source>
</evidence>
<evidence type="ECO:0000256" key="4">
    <source>
        <dbReference type="ARBA" id="ARBA00022692"/>
    </source>
</evidence>
<protein>
    <submittedName>
        <fullName evidence="9">MFS transporter</fullName>
    </submittedName>
</protein>
<dbReference type="KEGG" id="bteq:G4P54_01180"/>
<evidence type="ECO:0000256" key="7">
    <source>
        <dbReference type="SAM" id="Phobius"/>
    </source>
</evidence>
<keyword evidence="3" id="KW-1003">Cell membrane</keyword>
<feature type="transmembrane region" description="Helical" evidence="7">
    <location>
        <begin position="203"/>
        <end position="221"/>
    </location>
</feature>
<reference evidence="9 10" key="1">
    <citation type="submission" date="2020-02" db="EMBL/GenBank/DDBJ databases">
        <title>Genome sequencing, annotation and comparative genomic analysis of Bacillus tequilensis EA-CB0015, an effective biological control agent against Pseudocercospora fijiensis in banana plants.</title>
        <authorList>
            <person name="Cuellar-Gaviria T.Z."/>
            <person name="Ju K.-S."/>
            <person name="Villegas-Escobar V."/>
        </authorList>
    </citation>
    <scope>NUCLEOTIDE SEQUENCE [LARGE SCALE GENOMIC DNA]</scope>
    <source>
        <strain evidence="9 10">EA-CB0015</strain>
    </source>
</reference>
<evidence type="ECO:0000259" key="8">
    <source>
        <dbReference type="PROSITE" id="PS50850"/>
    </source>
</evidence>
<feature type="transmembrane region" description="Helical" evidence="7">
    <location>
        <begin position="97"/>
        <end position="118"/>
    </location>
</feature>
<keyword evidence="5 7" id="KW-1133">Transmembrane helix</keyword>
<evidence type="ECO:0000256" key="1">
    <source>
        <dbReference type="ARBA" id="ARBA00004651"/>
    </source>
</evidence>
<dbReference type="PANTHER" id="PTHR43124:SF10">
    <property type="entry name" value="PURINE EFFLUX PUMP PBUE"/>
    <property type="match status" value="1"/>
</dbReference>
<keyword evidence="6 7" id="KW-0472">Membrane</keyword>
<keyword evidence="2" id="KW-0813">Transport</keyword>
<feature type="transmembrane region" description="Helical" evidence="7">
    <location>
        <begin position="7"/>
        <end position="28"/>
    </location>
</feature>
<evidence type="ECO:0000256" key="2">
    <source>
        <dbReference type="ARBA" id="ARBA00022448"/>
    </source>
</evidence>
<keyword evidence="10" id="KW-1185">Reference proteome</keyword>
<dbReference type="InterPro" id="IPR011701">
    <property type="entry name" value="MFS"/>
</dbReference>